<dbReference type="InterPro" id="IPR002429">
    <property type="entry name" value="CcO_II-like_C"/>
</dbReference>
<dbReference type="GO" id="GO:0005507">
    <property type="term" value="F:copper ion binding"/>
    <property type="evidence" value="ECO:0007669"/>
    <property type="project" value="InterPro"/>
</dbReference>
<dbReference type="STRING" id="1227456.C450_15810"/>
<evidence type="ECO:0000256" key="10">
    <source>
        <dbReference type="ARBA" id="ARBA00023136"/>
    </source>
</evidence>
<comment type="caution">
    <text evidence="14">The sequence shown here is derived from an EMBL/GenBank/DDBJ whole genome shotgun (WGS) entry which is preliminary data.</text>
</comment>
<keyword evidence="3" id="KW-0813">Transport</keyword>
<dbReference type="AlphaFoldDB" id="M0N058"/>
<keyword evidence="4" id="KW-0679">Respiratory chain</keyword>
<dbReference type="InterPro" id="IPR045187">
    <property type="entry name" value="CcO_II"/>
</dbReference>
<keyword evidence="15" id="KW-1185">Reference proteome</keyword>
<dbReference type="Proteomes" id="UP000011625">
    <property type="component" value="Unassembled WGS sequence"/>
</dbReference>
<evidence type="ECO:0000256" key="3">
    <source>
        <dbReference type="ARBA" id="ARBA00022448"/>
    </source>
</evidence>
<dbReference type="GO" id="GO:0016020">
    <property type="term" value="C:membrane"/>
    <property type="evidence" value="ECO:0007669"/>
    <property type="project" value="UniProtKB-SubCell"/>
</dbReference>
<dbReference type="PANTHER" id="PTHR22888:SF9">
    <property type="entry name" value="CYTOCHROME C OXIDASE SUBUNIT 2"/>
    <property type="match status" value="1"/>
</dbReference>
<evidence type="ECO:0000259" key="13">
    <source>
        <dbReference type="PROSITE" id="PS50857"/>
    </source>
</evidence>
<feature type="transmembrane region" description="Helical" evidence="12">
    <location>
        <begin position="94"/>
        <end position="116"/>
    </location>
</feature>
<dbReference type="InterPro" id="IPR008972">
    <property type="entry name" value="Cupredoxin"/>
</dbReference>
<evidence type="ECO:0000313" key="15">
    <source>
        <dbReference type="Proteomes" id="UP000011625"/>
    </source>
</evidence>
<keyword evidence="5 12" id="KW-0812">Transmembrane</keyword>
<reference evidence="14 15" key="1">
    <citation type="journal article" date="2014" name="PLoS Genet.">
        <title>Phylogenetically driven sequencing of extremely halophilic archaea reveals strategies for static and dynamic osmo-response.</title>
        <authorList>
            <person name="Becker E.A."/>
            <person name="Seitzer P.M."/>
            <person name="Tritt A."/>
            <person name="Larsen D."/>
            <person name="Krusor M."/>
            <person name="Yao A.I."/>
            <person name="Wu D."/>
            <person name="Madern D."/>
            <person name="Eisen J.A."/>
            <person name="Darling A.E."/>
            <person name="Facciotti M.T."/>
        </authorList>
    </citation>
    <scope>NUCLEOTIDE SEQUENCE [LARGE SCALE GENOMIC DNA]</scope>
    <source>
        <strain evidence="14 15">DSM 8989</strain>
    </source>
</reference>
<dbReference type="NCBIfam" id="TIGR02866">
    <property type="entry name" value="CoxB"/>
    <property type="match status" value="1"/>
</dbReference>
<dbReference type="GO" id="GO:0016491">
    <property type="term" value="F:oxidoreductase activity"/>
    <property type="evidence" value="ECO:0007669"/>
    <property type="project" value="InterPro"/>
</dbReference>
<evidence type="ECO:0000256" key="12">
    <source>
        <dbReference type="SAM" id="Phobius"/>
    </source>
</evidence>
<evidence type="ECO:0000256" key="6">
    <source>
        <dbReference type="ARBA" id="ARBA00022723"/>
    </source>
</evidence>
<feature type="domain" description="Cytochrome oxidase subunit II copper A binding" evidence="13">
    <location>
        <begin position="127"/>
        <end position="237"/>
    </location>
</feature>
<evidence type="ECO:0000256" key="5">
    <source>
        <dbReference type="ARBA" id="ARBA00022692"/>
    </source>
</evidence>
<dbReference type="GO" id="GO:0042773">
    <property type="term" value="P:ATP synthesis coupled electron transport"/>
    <property type="evidence" value="ECO:0007669"/>
    <property type="project" value="TreeGrafter"/>
</dbReference>
<dbReference type="EMBL" id="AOME01000075">
    <property type="protein sequence ID" value="EMA50030.1"/>
    <property type="molecule type" value="Genomic_DNA"/>
</dbReference>
<organism evidence="14 15">
    <name type="scientific">Halococcus salifodinae DSM 8989</name>
    <dbReference type="NCBI Taxonomy" id="1227456"/>
    <lineage>
        <taxon>Archaea</taxon>
        <taxon>Methanobacteriati</taxon>
        <taxon>Methanobacteriota</taxon>
        <taxon>Stenosarchaea group</taxon>
        <taxon>Halobacteria</taxon>
        <taxon>Halobacteriales</taxon>
        <taxon>Halococcaceae</taxon>
        <taxon>Halococcus</taxon>
    </lineage>
</organism>
<evidence type="ECO:0000256" key="7">
    <source>
        <dbReference type="ARBA" id="ARBA00022982"/>
    </source>
</evidence>
<evidence type="ECO:0000256" key="4">
    <source>
        <dbReference type="ARBA" id="ARBA00022660"/>
    </source>
</evidence>
<sequence>MMYDEVSMYPMVPLTALVMPLQSGLVPDGGRDEIFQTIFVWFLILGTIVGVVVIGYMLYNAYKFRDRGERDDDDGIDRPELGELPEGGGGGRKLALSLLLSAAIVISLITWTYFALVDVETRATQTDDSLNVQVEGFQFGWEFIYPNGNTSETLRVPANTTVQLTVTSRDVFHNFGIPAFKMKTDALPGQTTDTWFQPNETGTYQAQCFELCGAGHSAMNANVSVMEPDAYEQWYENTTPANTTGNATTNATTDNATATNATTGNATTANNATAATNGTTAA</sequence>
<dbReference type="PROSITE" id="PS00078">
    <property type="entry name" value="COX2"/>
    <property type="match status" value="1"/>
</dbReference>
<dbReference type="SUPFAM" id="SSF49503">
    <property type="entry name" value="Cupredoxins"/>
    <property type="match status" value="1"/>
</dbReference>
<evidence type="ECO:0000256" key="2">
    <source>
        <dbReference type="ARBA" id="ARBA00007866"/>
    </source>
</evidence>
<keyword evidence="7" id="KW-0249">Electron transport</keyword>
<dbReference type="InterPro" id="IPR001505">
    <property type="entry name" value="Copper_CuA"/>
</dbReference>
<dbReference type="PROSITE" id="PS50857">
    <property type="entry name" value="COX2_CUA"/>
    <property type="match status" value="1"/>
</dbReference>
<keyword evidence="8 12" id="KW-1133">Transmembrane helix</keyword>
<keyword evidence="9" id="KW-0186">Copper</keyword>
<evidence type="ECO:0000256" key="9">
    <source>
        <dbReference type="ARBA" id="ARBA00023008"/>
    </source>
</evidence>
<dbReference type="PANTHER" id="PTHR22888">
    <property type="entry name" value="CYTOCHROME C OXIDASE, SUBUNIT II"/>
    <property type="match status" value="1"/>
</dbReference>
<keyword evidence="6" id="KW-0479">Metal-binding</keyword>
<gene>
    <name evidence="14" type="ORF">C450_15810</name>
</gene>
<proteinExistence type="inferred from homology"/>
<feature type="transmembrane region" description="Helical" evidence="12">
    <location>
        <begin position="38"/>
        <end position="59"/>
    </location>
</feature>
<comment type="subcellular location">
    <subcellularLocation>
        <location evidence="1">Membrane</location>
        <topology evidence="1">Multi-pass membrane protein</topology>
    </subcellularLocation>
</comment>
<dbReference type="Gene3D" id="2.60.40.420">
    <property type="entry name" value="Cupredoxins - blue copper proteins"/>
    <property type="match status" value="1"/>
</dbReference>
<evidence type="ECO:0000313" key="14">
    <source>
        <dbReference type="EMBL" id="EMA50030.1"/>
    </source>
</evidence>
<dbReference type="Pfam" id="PF00116">
    <property type="entry name" value="COX2"/>
    <property type="match status" value="1"/>
</dbReference>
<dbReference type="GO" id="GO:0004129">
    <property type="term" value="F:cytochrome-c oxidase activity"/>
    <property type="evidence" value="ECO:0007669"/>
    <property type="project" value="InterPro"/>
</dbReference>
<evidence type="ECO:0000256" key="11">
    <source>
        <dbReference type="SAM" id="MobiDB-lite"/>
    </source>
</evidence>
<dbReference type="InterPro" id="IPR014222">
    <property type="entry name" value="Cyt_c_oxidase_su2"/>
</dbReference>
<dbReference type="OrthoDB" id="3372at2157"/>
<accession>M0N058</accession>
<evidence type="ECO:0000256" key="8">
    <source>
        <dbReference type="ARBA" id="ARBA00022989"/>
    </source>
</evidence>
<name>M0N058_9EURY</name>
<keyword evidence="10 12" id="KW-0472">Membrane</keyword>
<feature type="region of interest" description="Disordered" evidence="11">
    <location>
        <begin position="238"/>
        <end position="282"/>
    </location>
</feature>
<dbReference type="PATRIC" id="fig|1227456.3.peg.3212"/>
<comment type="similarity">
    <text evidence="2">Belongs to the cytochrome c oxidase subunit 2 family.</text>
</comment>
<evidence type="ECO:0000256" key="1">
    <source>
        <dbReference type="ARBA" id="ARBA00004141"/>
    </source>
</evidence>
<protein>
    <submittedName>
        <fullName evidence="14">Cytochrome C oxidase subunit II</fullName>
    </submittedName>
</protein>